<evidence type="ECO:0000259" key="5">
    <source>
        <dbReference type="Pfam" id="PF00884"/>
    </source>
</evidence>
<gene>
    <name evidence="6" type="ORF">KC207_05215</name>
</gene>
<comment type="similarity">
    <text evidence="1">Belongs to the sulfatase family.</text>
</comment>
<dbReference type="Gene3D" id="3.30.1120.10">
    <property type="match status" value="1"/>
</dbReference>
<dbReference type="InterPro" id="IPR000917">
    <property type="entry name" value="Sulfatase_N"/>
</dbReference>
<evidence type="ECO:0000256" key="3">
    <source>
        <dbReference type="ARBA" id="ARBA00022801"/>
    </source>
</evidence>
<dbReference type="Proteomes" id="UP000677016">
    <property type="component" value="Unassembled WGS sequence"/>
</dbReference>
<evidence type="ECO:0000313" key="6">
    <source>
        <dbReference type="EMBL" id="MBR7742687.1"/>
    </source>
</evidence>
<dbReference type="InterPro" id="IPR050738">
    <property type="entry name" value="Sulfatase"/>
</dbReference>
<feature type="domain" description="Sulfatase N-terminal" evidence="5">
    <location>
        <begin position="5"/>
        <end position="407"/>
    </location>
</feature>
<dbReference type="Pfam" id="PF00884">
    <property type="entry name" value="Sulfatase"/>
    <property type="match status" value="1"/>
</dbReference>
<dbReference type="SUPFAM" id="SSF53649">
    <property type="entry name" value="Alkaline phosphatase-like"/>
    <property type="match status" value="1"/>
</dbReference>
<dbReference type="InterPro" id="IPR017850">
    <property type="entry name" value="Alkaline_phosphatase_core_sf"/>
</dbReference>
<dbReference type="PANTHER" id="PTHR42693:SF53">
    <property type="entry name" value="ENDO-4-O-SULFATASE"/>
    <property type="match status" value="1"/>
</dbReference>
<dbReference type="Gene3D" id="3.40.720.10">
    <property type="entry name" value="Alkaline Phosphatase, subunit A"/>
    <property type="match status" value="1"/>
</dbReference>
<dbReference type="GO" id="GO:0004065">
    <property type="term" value="F:arylsulfatase activity"/>
    <property type="evidence" value="ECO:0007669"/>
    <property type="project" value="TreeGrafter"/>
</dbReference>
<dbReference type="InterPro" id="IPR024607">
    <property type="entry name" value="Sulfatase_CS"/>
</dbReference>
<proteinExistence type="inferred from homology"/>
<evidence type="ECO:0000256" key="2">
    <source>
        <dbReference type="ARBA" id="ARBA00022723"/>
    </source>
</evidence>
<sequence>MTDRPNVLLVLADDLGYSDIGCYGGEIETPNLDRLGRAGVRCSSFYNTARCSPSRASLLTGRDPHETGIGILTENDAPTGYPGTMSREWPTLAEHFKDAGYATCLSGKWHLSNDVKEANDSWPTRRGFDEFYGILMGADHYFHPVGLFHNEEKLPSPEEPGYYFTDAVSDHASEWVAGRDEDDPFFLYLAYTAPHWPLHASPEDMERYDGVYEEGWDALRAARLERLREEGLLGESARLSERDLSQPAWDEVTETSWEASRMAAYAAMVTAMDRGIGRILDTLEARGELENTIVVFLADNGGCAEIPGGAAKFRARNRVEMPDGRPVRVENTPDVPPGGPDTWCAYGPAWANLSNSPFRLYKRWTHEGGIASPFVVHWPAGGLAEGAVVDTPFQLTDVMPTFLEAAGLPRNDGRGSSMLETLRGGEGPAAHTLYWEHIGNCAVREGDWKLVREAERPWELYDLGTDRSELDDLAPAHPERVEAMAAAWQEWADGVGVLPWPAYQAPWDPETDRHQHAQ</sequence>
<reference evidence="6" key="1">
    <citation type="submission" date="2021-04" db="EMBL/GenBank/DDBJ databases">
        <title>Phycicoccus avicenniae sp. nov., a novel endophytic actinomycetes isolated from branch of Avicennia mariana.</title>
        <authorList>
            <person name="Tuo L."/>
        </authorList>
    </citation>
    <scope>NUCLEOTIDE SEQUENCE</scope>
    <source>
        <strain evidence="6">BSK3Z-2</strain>
    </source>
</reference>
<keyword evidence="2" id="KW-0479">Metal-binding</keyword>
<dbReference type="PANTHER" id="PTHR42693">
    <property type="entry name" value="ARYLSULFATASE FAMILY MEMBER"/>
    <property type="match status" value="1"/>
</dbReference>
<evidence type="ECO:0000313" key="7">
    <source>
        <dbReference type="Proteomes" id="UP000677016"/>
    </source>
</evidence>
<keyword evidence="4" id="KW-0106">Calcium</keyword>
<name>A0A941HZ84_9MICO</name>
<dbReference type="PROSITE" id="PS00149">
    <property type="entry name" value="SULFATASE_2"/>
    <property type="match status" value="1"/>
</dbReference>
<accession>A0A941HZ84</accession>
<dbReference type="GO" id="GO:0046872">
    <property type="term" value="F:metal ion binding"/>
    <property type="evidence" value="ECO:0007669"/>
    <property type="project" value="UniProtKB-KW"/>
</dbReference>
<evidence type="ECO:0000256" key="4">
    <source>
        <dbReference type="ARBA" id="ARBA00022837"/>
    </source>
</evidence>
<dbReference type="RefSeq" id="WP_211601838.1">
    <property type="nucleotide sequence ID" value="NZ_JAGSNF010000004.1"/>
</dbReference>
<protein>
    <submittedName>
        <fullName evidence="6">Arylsulfatase</fullName>
    </submittedName>
</protein>
<dbReference type="EMBL" id="JAGSNF010000004">
    <property type="protein sequence ID" value="MBR7742687.1"/>
    <property type="molecule type" value="Genomic_DNA"/>
</dbReference>
<comment type="caution">
    <text evidence="6">The sequence shown here is derived from an EMBL/GenBank/DDBJ whole genome shotgun (WGS) entry which is preliminary data.</text>
</comment>
<keyword evidence="3" id="KW-0378">Hydrolase</keyword>
<organism evidence="6 7">
    <name type="scientific">Phycicoccus avicenniae</name>
    <dbReference type="NCBI Taxonomy" id="2828860"/>
    <lineage>
        <taxon>Bacteria</taxon>
        <taxon>Bacillati</taxon>
        <taxon>Actinomycetota</taxon>
        <taxon>Actinomycetes</taxon>
        <taxon>Micrococcales</taxon>
        <taxon>Intrasporangiaceae</taxon>
        <taxon>Phycicoccus</taxon>
    </lineage>
</organism>
<keyword evidence="7" id="KW-1185">Reference proteome</keyword>
<dbReference type="CDD" id="cd16025">
    <property type="entry name" value="PAS_like"/>
    <property type="match status" value="1"/>
</dbReference>
<evidence type="ECO:0000256" key="1">
    <source>
        <dbReference type="ARBA" id="ARBA00008779"/>
    </source>
</evidence>
<dbReference type="AlphaFoldDB" id="A0A941HZ84"/>